<organism evidence="2">
    <name type="scientific">Magnetococcus massalia (strain MO-1)</name>
    <dbReference type="NCBI Taxonomy" id="451514"/>
    <lineage>
        <taxon>Bacteria</taxon>
        <taxon>Pseudomonadati</taxon>
        <taxon>Pseudomonadota</taxon>
        <taxon>Magnetococcia</taxon>
        <taxon>Magnetococcales</taxon>
        <taxon>Magnetococcaceae</taxon>
        <taxon>Magnetococcus</taxon>
    </lineage>
</organism>
<proteinExistence type="predicted"/>
<feature type="transmembrane region" description="Helical" evidence="1">
    <location>
        <begin position="79"/>
        <end position="96"/>
    </location>
</feature>
<feature type="transmembrane region" description="Helical" evidence="1">
    <location>
        <begin position="12"/>
        <end position="43"/>
    </location>
</feature>
<protein>
    <recommendedName>
        <fullName evidence="3">Inner membrane protein ybaN</fullName>
    </recommendedName>
</protein>
<evidence type="ECO:0008006" key="3">
    <source>
        <dbReference type="Google" id="ProtNLM"/>
    </source>
</evidence>
<evidence type="ECO:0000313" key="2">
    <source>
        <dbReference type="EMBL" id="CRH05399.1"/>
    </source>
</evidence>
<dbReference type="PANTHER" id="PTHR35813">
    <property type="entry name" value="INNER MEMBRANE PROTEIN YBAN"/>
    <property type="match status" value="1"/>
</dbReference>
<gene>
    <name evidence="2" type="ORF">MAGMO_1206</name>
</gene>
<keyword evidence="1" id="KW-0812">Transmembrane</keyword>
<dbReference type="AlphaFoldDB" id="A0A1S7LH52"/>
<evidence type="ECO:0000256" key="1">
    <source>
        <dbReference type="SAM" id="Phobius"/>
    </source>
</evidence>
<sequence length="130" mass="14177">MIDKVGSLGYLLLGWCFLVLGIVGAFLPVLPTTPFLLVALWAFGKSSPKLYNRLYNHPSFGPPLHRWVESGVISLRAKMAATGAILISFGILLSLYGVTTPWVWGVGGILLLVILFLLSRPSTVPQERGR</sequence>
<keyword evidence="1" id="KW-1133">Transmembrane helix</keyword>
<dbReference type="PIRSF" id="PIRSF016789">
    <property type="entry name" value="DUF454"/>
    <property type="match status" value="1"/>
</dbReference>
<feature type="transmembrane region" description="Helical" evidence="1">
    <location>
        <begin position="102"/>
        <end position="118"/>
    </location>
</feature>
<accession>A0A1S7LH52</accession>
<keyword evidence="1" id="KW-0472">Membrane</keyword>
<name>A0A1S7LH52_MAGMO</name>
<dbReference type="PANTHER" id="PTHR35813:SF1">
    <property type="entry name" value="INNER MEMBRANE PROTEIN YBAN"/>
    <property type="match status" value="1"/>
</dbReference>
<dbReference type="GO" id="GO:0005886">
    <property type="term" value="C:plasma membrane"/>
    <property type="evidence" value="ECO:0007669"/>
    <property type="project" value="TreeGrafter"/>
</dbReference>
<dbReference type="Pfam" id="PF04304">
    <property type="entry name" value="DUF454"/>
    <property type="match status" value="1"/>
</dbReference>
<dbReference type="EMBL" id="LO017727">
    <property type="protein sequence ID" value="CRH05399.1"/>
    <property type="molecule type" value="Genomic_DNA"/>
</dbReference>
<dbReference type="InterPro" id="IPR007401">
    <property type="entry name" value="DUF454"/>
</dbReference>
<reference evidence="2" key="1">
    <citation type="submission" date="2015-04" db="EMBL/GenBank/DDBJ databases">
        <authorList>
            <person name="Syromyatnikov M.Y."/>
            <person name="Popov V.N."/>
        </authorList>
    </citation>
    <scope>NUCLEOTIDE SEQUENCE</scope>
    <source>
        <strain evidence="2">MO-1</strain>
    </source>
</reference>